<dbReference type="OrthoDB" id="672793at2759"/>
<dbReference type="EMBL" id="BDIP01006104">
    <property type="protein sequence ID" value="GCA64092.1"/>
    <property type="molecule type" value="Genomic_DNA"/>
</dbReference>
<comment type="caution">
    <text evidence="3">The sequence shown here is derived from an EMBL/GenBank/DDBJ whole genome shotgun (WGS) entry which is preliminary data.</text>
</comment>
<dbReference type="InterPro" id="IPR011146">
    <property type="entry name" value="HIT-like"/>
</dbReference>
<reference evidence="3 4" key="1">
    <citation type="journal article" date="2018" name="PLoS ONE">
        <title>The draft genome of Kipferlia bialata reveals reductive genome evolution in fornicate parasites.</title>
        <authorList>
            <person name="Tanifuji G."/>
            <person name="Takabayashi S."/>
            <person name="Kume K."/>
            <person name="Takagi M."/>
            <person name="Nakayama T."/>
            <person name="Kamikawa R."/>
            <person name="Inagaki Y."/>
            <person name="Hashimoto T."/>
        </authorList>
    </citation>
    <scope>NUCLEOTIDE SEQUENCE [LARGE SCALE GENOMIC DNA]</scope>
    <source>
        <strain evidence="3">NY0173</strain>
    </source>
</reference>
<keyword evidence="4" id="KW-1185">Reference proteome</keyword>
<dbReference type="Gene3D" id="3.30.428.10">
    <property type="entry name" value="HIT-like"/>
    <property type="match status" value="1"/>
</dbReference>
<evidence type="ECO:0000259" key="2">
    <source>
        <dbReference type="PROSITE" id="PS51084"/>
    </source>
</evidence>
<feature type="domain" description="HIT" evidence="2">
    <location>
        <begin position="1"/>
        <end position="51"/>
    </location>
</feature>
<name>A0A391P8G8_9EUKA</name>
<dbReference type="InterPro" id="IPR019808">
    <property type="entry name" value="Histidine_triad_CS"/>
</dbReference>
<dbReference type="PROSITE" id="PS00892">
    <property type="entry name" value="HIT_1"/>
    <property type="match status" value="1"/>
</dbReference>
<accession>A0A391P8G8</accession>
<sequence length="80" mass="8583">MTKLMTQVSNIASCIGGDYNVLVNNGKGSGQEVPHIHVHIIPSSAEHKLSFAFKHSIGTDHGALATQAQTLREKVEAMTQ</sequence>
<evidence type="ECO:0000313" key="3">
    <source>
        <dbReference type="EMBL" id="GCA64092.1"/>
    </source>
</evidence>
<dbReference type="Proteomes" id="UP000265618">
    <property type="component" value="Unassembled WGS sequence"/>
</dbReference>
<dbReference type="PROSITE" id="PS51084">
    <property type="entry name" value="HIT_2"/>
    <property type="match status" value="1"/>
</dbReference>
<proteinExistence type="predicted"/>
<feature type="short sequence motif" description="Histidine triad motif" evidence="1">
    <location>
        <begin position="35"/>
        <end position="39"/>
    </location>
</feature>
<dbReference type="SUPFAM" id="SSF54197">
    <property type="entry name" value="HIT-like"/>
    <property type="match status" value="1"/>
</dbReference>
<evidence type="ECO:0000256" key="1">
    <source>
        <dbReference type="PROSITE-ProRule" id="PRU00464"/>
    </source>
</evidence>
<organism evidence="3 4">
    <name type="scientific">Kipferlia bialata</name>
    <dbReference type="NCBI Taxonomy" id="797122"/>
    <lineage>
        <taxon>Eukaryota</taxon>
        <taxon>Metamonada</taxon>
        <taxon>Carpediemonas-like organisms</taxon>
        <taxon>Kipferlia</taxon>
    </lineage>
</organism>
<dbReference type="Pfam" id="PF01230">
    <property type="entry name" value="HIT"/>
    <property type="match status" value="1"/>
</dbReference>
<protein>
    <submittedName>
        <fullName evidence="3">Histidine triad (HIT) protein</fullName>
    </submittedName>
</protein>
<gene>
    <name evidence="3" type="ORF">KIPB_013152</name>
</gene>
<dbReference type="GO" id="GO:0003824">
    <property type="term" value="F:catalytic activity"/>
    <property type="evidence" value="ECO:0007669"/>
    <property type="project" value="InterPro"/>
</dbReference>
<dbReference type="AlphaFoldDB" id="A0A391P8G8"/>
<evidence type="ECO:0000313" key="4">
    <source>
        <dbReference type="Proteomes" id="UP000265618"/>
    </source>
</evidence>
<dbReference type="InterPro" id="IPR036265">
    <property type="entry name" value="HIT-like_sf"/>
</dbReference>